<dbReference type="PANTHER" id="PTHR43033">
    <property type="entry name" value="TRNA(ILE)-LYSIDINE SYNTHASE-RELATED"/>
    <property type="match status" value="1"/>
</dbReference>
<keyword evidence="3 8" id="KW-0436">Ligase</keyword>
<dbReference type="Pfam" id="PF01171">
    <property type="entry name" value="ATP_bind_3"/>
    <property type="match status" value="1"/>
</dbReference>
<evidence type="ECO:0000256" key="1">
    <source>
        <dbReference type="ARBA" id="ARBA00004496"/>
    </source>
</evidence>
<dbReference type="CDD" id="cd01992">
    <property type="entry name" value="TilS_N"/>
    <property type="match status" value="1"/>
</dbReference>
<dbReference type="GO" id="GO:0032267">
    <property type="term" value="F:tRNA(Ile)-lysidine synthase activity"/>
    <property type="evidence" value="ECO:0007669"/>
    <property type="project" value="UniProtKB-EC"/>
</dbReference>
<evidence type="ECO:0000256" key="8">
    <source>
        <dbReference type="HAMAP-Rule" id="MF_01161"/>
    </source>
</evidence>
<organism evidence="10 11">
    <name type="scientific">Geomesophilobacter sediminis</name>
    <dbReference type="NCBI Taxonomy" id="2798584"/>
    <lineage>
        <taxon>Bacteria</taxon>
        <taxon>Pseudomonadati</taxon>
        <taxon>Thermodesulfobacteriota</taxon>
        <taxon>Desulfuromonadia</taxon>
        <taxon>Geobacterales</taxon>
        <taxon>Geobacteraceae</taxon>
        <taxon>Geomesophilobacter</taxon>
    </lineage>
</organism>
<reference evidence="10" key="1">
    <citation type="submission" date="2020-12" db="EMBL/GenBank/DDBJ databases">
        <title>Geomonas sp. Red875, isolated from river sediment.</title>
        <authorList>
            <person name="Xu Z."/>
            <person name="Zhang Z."/>
            <person name="Masuda Y."/>
            <person name="Itoh H."/>
            <person name="Senoo K."/>
        </authorList>
    </citation>
    <scope>NUCLEOTIDE SEQUENCE</scope>
    <source>
        <strain evidence="10">Red875</strain>
    </source>
</reference>
<dbReference type="InterPro" id="IPR014729">
    <property type="entry name" value="Rossmann-like_a/b/a_fold"/>
</dbReference>
<dbReference type="SMART" id="SM00977">
    <property type="entry name" value="TilS_C"/>
    <property type="match status" value="1"/>
</dbReference>
<dbReference type="Gene3D" id="3.30.465.60">
    <property type="match status" value="1"/>
</dbReference>
<keyword evidence="2 8" id="KW-0963">Cytoplasm</keyword>
<dbReference type="NCBIfam" id="TIGR02433">
    <property type="entry name" value="lysidine_TilS_C"/>
    <property type="match status" value="1"/>
</dbReference>
<evidence type="ECO:0000256" key="6">
    <source>
        <dbReference type="ARBA" id="ARBA00022840"/>
    </source>
</evidence>
<comment type="similarity">
    <text evidence="8">Belongs to the tRNA(Ile)-lysidine synthase family.</text>
</comment>
<dbReference type="SUPFAM" id="SSF82829">
    <property type="entry name" value="MesJ substrate recognition domain-like"/>
    <property type="match status" value="1"/>
</dbReference>
<dbReference type="Gene3D" id="3.40.50.620">
    <property type="entry name" value="HUPs"/>
    <property type="match status" value="1"/>
</dbReference>
<dbReference type="PANTHER" id="PTHR43033:SF1">
    <property type="entry name" value="TRNA(ILE)-LYSIDINE SYNTHASE-RELATED"/>
    <property type="match status" value="1"/>
</dbReference>
<dbReference type="HAMAP" id="MF_01161">
    <property type="entry name" value="tRNA_Ile_lys_synt"/>
    <property type="match status" value="1"/>
</dbReference>
<evidence type="ECO:0000256" key="7">
    <source>
        <dbReference type="ARBA" id="ARBA00048539"/>
    </source>
</evidence>
<comment type="catalytic activity">
    <reaction evidence="7 8">
        <text>cytidine(34) in tRNA(Ile2) + L-lysine + ATP = lysidine(34) in tRNA(Ile2) + AMP + diphosphate + H(+)</text>
        <dbReference type="Rhea" id="RHEA:43744"/>
        <dbReference type="Rhea" id="RHEA-COMP:10625"/>
        <dbReference type="Rhea" id="RHEA-COMP:10670"/>
        <dbReference type="ChEBI" id="CHEBI:15378"/>
        <dbReference type="ChEBI" id="CHEBI:30616"/>
        <dbReference type="ChEBI" id="CHEBI:32551"/>
        <dbReference type="ChEBI" id="CHEBI:33019"/>
        <dbReference type="ChEBI" id="CHEBI:82748"/>
        <dbReference type="ChEBI" id="CHEBI:83665"/>
        <dbReference type="ChEBI" id="CHEBI:456215"/>
        <dbReference type="EC" id="6.3.4.19"/>
    </reaction>
</comment>
<accession>A0A8J7S8C4</accession>
<evidence type="ECO:0000313" key="11">
    <source>
        <dbReference type="Proteomes" id="UP000636888"/>
    </source>
</evidence>
<keyword evidence="11" id="KW-1185">Reference proteome</keyword>
<evidence type="ECO:0000256" key="3">
    <source>
        <dbReference type="ARBA" id="ARBA00022598"/>
    </source>
</evidence>
<evidence type="ECO:0000256" key="2">
    <source>
        <dbReference type="ARBA" id="ARBA00022490"/>
    </source>
</evidence>
<evidence type="ECO:0000256" key="5">
    <source>
        <dbReference type="ARBA" id="ARBA00022741"/>
    </source>
</evidence>
<dbReference type="SUPFAM" id="SSF52402">
    <property type="entry name" value="Adenine nucleotide alpha hydrolases-like"/>
    <property type="match status" value="1"/>
</dbReference>
<dbReference type="EC" id="6.3.4.19" evidence="8"/>
<dbReference type="GO" id="GO:0006400">
    <property type="term" value="P:tRNA modification"/>
    <property type="evidence" value="ECO:0007669"/>
    <property type="project" value="UniProtKB-UniRule"/>
</dbReference>
<gene>
    <name evidence="8 10" type="primary">tilS</name>
    <name evidence="10" type="ORF">JFN93_22485</name>
</gene>
<dbReference type="AlphaFoldDB" id="A0A8J7S8C4"/>
<comment type="caution">
    <text evidence="10">The sequence shown here is derived from an EMBL/GenBank/DDBJ whole genome shotgun (WGS) entry which is preliminary data.</text>
</comment>
<dbReference type="Pfam" id="PF11734">
    <property type="entry name" value="TilS_C"/>
    <property type="match status" value="1"/>
</dbReference>
<feature type="domain" description="Lysidine-tRNA(Ile) synthetase C-terminal" evidence="9">
    <location>
        <begin position="441"/>
        <end position="513"/>
    </location>
</feature>
<dbReference type="GO" id="GO:0005524">
    <property type="term" value="F:ATP binding"/>
    <property type="evidence" value="ECO:0007669"/>
    <property type="project" value="UniProtKB-UniRule"/>
</dbReference>
<protein>
    <recommendedName>
        <fullName evidence="8">tRNA(Ile)-lysidine synthase</fullName>
        <ecNumber evidence="8">6.3.4.19</ecNumber>
    </recommendedName>
    <alternativeName>
        <fullName evidence="8">tRNA(Ile)-2-lysyl-cytidine synthase</fullName>
    </alternativeName>
    <alternativeName>
        <fullName evidence="8">tRNA(Ile)-lysidine synthetase</fullName>
    </alternativeName>
</protein>
<keyword evidence="4 8" id="KW-0819">tRNA processing</keyword>
<comment type="domain">
    <text evidence="8">The N-terminal region contains the highly conserved SGGXDS motif, predicted to be a P-loop motif involved in ATP binding.</text>
</comment>
<dbReference type="RefSeq" id="WP_199386632.1">
    <property type="nucleotide sequence ID" value="NZ_JAEMHM010000024.1"/>
</dbReference>
<keyword evidence="5 8" id="KW-0547">Nucleotide-binding</keyword>
<evidence type="ECO:0000256" key="4">
    <source>
        <dbReference type="ARBA" id="ARBA00022694"/>
    </source>
</evidence>
<dbReference type="Proteomes" id="UP000636888">
    <property type="component" value="Unassembled WGS sequence"/>
</dbReference>
<dbReference type="InterPro" id="IPR011063">
    <property type="entry name" value="TilS/TtcA_N"/>
</dbReference>
<dbReference type="InterPro" id="IPR012796">
    <property type="entry name" value="Lysidine-tRNA-synth_C"/>
</dbReference>
<feature type="binding site" evidence="8">
    <location>
        <begin position="44"/>
        <end position="49"/>
    </location>
    <ligand>
        <name>ATP</name>
        <dbReference type="ChEBI" id="CHEBI:30616"/>
    </ligand>
</feature>
<sequence length="520" mass="56885">MPRSSSWTISPGVIFWEGTLTEALLKKLDRSLFREGETVVAAVSGGADSVALLDLLSRCRRPALSLVVAHLNHSLRGAASDGDESFVADLAASYRLPFIAQRVDVAGFSRDQRLSLEDAGREVRYGFFRQVAADHGATSIALAHHRDDQAETVLMRLLRGAGGSGLTAMRPVAQGILKRPLLRISREELERYLQARGLSWRNDESNDDTAYLRNSIRHELIPMLRRYNPAVCDRLCATADILAADEELLQQMTERAFAAYGSACPEGVVLKGDEVAREPRGLRLRLYRHAIAVVKGDLSRIALTHLESVDNLLTAPSPSARLDLPDGITATRRYADLWFFSDAVGSASPHLQGEGPGEDGVPVQGLPEWQAHRRHHLPTPKGRAQGSPPLSPWSIPVPAEGRYPLPGGRVLLVQRVPHPGTLVPPSANIAFMSPEGVPFPLVVRGFRPGDRFRPLGMQGEQKVKDLFIDRKIPRSERPLVPLLFSGADLVWVGGIRLGETARIAGETGDVVRVELLTLNP</sequence>
<proteinExistence type="inferred from homology"/>
<dbReference type="GO" id="GO:0005737">
    <property type="term" value="C:cytoplasm"/>
    <property type="evidence" value="ECO:0007669"/>
    <property type="project" value="UniProtKB-SubCell"/>
</dbReference>
<evidence type="ECO:0000313" key="10">
    <source>
        <dbReference type="EMBL" id="MBJ6727492.1"/>
    </source>
</evidence>
<dbReference type="InterPro" id="IPR012094">
    <property type="entry name" value="tRNA_Ile_lys_synt"/>
</dbReference>
<dbReference type="SUPFAM" id="SSF56037">
    <property type="entry name" value="PheT/TilS domain"/>
    <property type="match status" value="1"/>
</dbReference>
<evidence type="ECO:0000259" key="9">
    <source>
        <dbReference type="SMART" id="SM00977"/>
    </source>
</evidence>
<comment type="subcellular location">
    <subcellularLocation>
        <location evidence="1 8">Cytoplasm</location>
    </subcellularLocation>
</comment>
<comment type="function">
    <text evidence="8">Ligates lysine onto the cytidine present at position 34 of the AUA codon-specific tRNA(Ile) that contains the anticodon CAU, in an ATP-dependent manner. Cytidine is converted to lysidine, thus changing the amino acid specificity of the tRNA from methionine to isoleucine.</text>
</comment>
<name>A0A8J7S8C4_9BACT</name>
<dbReference type="EMBL" id="JAEMHM010000024">
    <property type="protein sequence ID" value="MBJ6727492.1"/>
    <property type="molecule type" value="Genomic_DNA"/>
</dbReference>
<dbReference type="NCBIfam" id="TIGR02432">
    <property type="entry name" value="lysidine_TilS_N"/>
    <property type="match status" value="1"/>
</dbReference>
<keyword evidence="6 8" id="KW-0067">ATP-binding</keyword>
<dbReference type="InterPro" id="IPR012795">
    <property type="entry name" value="tRNA_Ile_lys_synt_N"/>
</dbReference>